<dbReference type="InterPro" id="IPR011711">
    <property type="entry name" value="GntR_C"/>
</dbReference>
<dbReference type="RefSeq" id="WP_152713859.1">
    <property type="nucleotide sequence ID" value="NZ_VOSJ01000040.1"/>
</dbReference>
<reference evidence="6 7" key="1">
    <citation type="journal article" date="2019" name="Syst. Appl. Microbiol.">
        <title>Microvirga tunisiensis sp. nov., a root nodule symbiotic bacterium isolated from Lupinus micranthus and L. luteus grown in Northern Tunisia.</title>
        <authorList>
            <person name="Msaddak A."/>
            <person name="Rejili M."/>
            <person name="Duran D."/>
            <person name="Mars M."/>
            <person name="Palacios J.M."/>
            <person name="Ruiz-Argueso T."/>
            <person name="Rey L."/>
            <person name="Imperial J."/>
        </authorList>
    </citation>
    <scope>NUCLEOTIDE SEQUENCE [LARGE SCALE GENOMIC DNA]</scope>
    <source>
        <strain evidence="6 7">Lmie10</strain>
    </source>
</reference>
<keyword evidence="2" id="KW-0238">DNA-binding</keyword>
<dbReference type="SMART" id="SM00895">
    <property type="entry name" value="FCD"/>
    <property type="match status" value="1"/>
</dbReference>
<dbReference type="InterPro" id="IPR008920">
    <property type="entry name" value="TF_FadR/GntR_C"/>
</dbReference>
<dbReference type="SMART" id="SM00345">
    <property type="entry name" value="HTH_GNTR"/>
    <property type="match status" value="1"/>
</dbReference>
<organism evidence="6 7">
    <name type="scientific">Microvirga tunisiensis</name>
    <dbReference type="NCBI Taxonomy" id="2108360"/>
    <lineage>
        <taxon>Bacteria</taxon>
        <taxon>Pseudomonadati</taxon>
        <taxon>Pseudomonadota</taxon>
        <taxon>Alphaproteobacteria</taxon>
        <taxon>Hyphomicrobiales</taxon>
        <taxon>Methylobacteriaceae</taxon>
        <taxon>Microvirga</taxon>
    </lineage>
</organism>
<comment type="caution">
    <text evidence="6">The sequence shown here is derived from an EMBL/GenBank/DDBJ whole genome shotgun (WGS) entry which is preliminary data.</text>
</comment>
<dbReference type="Proteomes" id="UP000403266">
    <property type="component" value="Unassembled WGS sequence"/>
</dbReference>
<dbReference type="GO" id="GO:0003677">
    <property type="term" value="F:DNA binding"/>
    <property type="evidence" value="ECO:0007669"/>
    <property type="project" value="UniProtKB-KW"/>
</dbReference>
<feature type="compositionally biased region" description="Basic and acidic residues" evidence="4">
    <location>
        <begin position="1"/>
        <end position="13"/>
    </location>
</feature>
<dbReference type="GO" id="GO:0003700">
    <property type="term" value="F:DNA-binding transcription factor activity"/>
    <property type="evidence" value="ECO:0007669"/>
    <property type="project" value="InterPro"/>
</dbReference>
<feature type="domain" description="HTH gntR-type" evidence="5">
    <location>
        <begin position="19"/>
        <end position="89"/>
    </location>
</feature>
<dbReference type="PANTHER" id="PTHR43537">
    <property type="entry name" value="TRANSCRIPTIONAL REGULATOR, GNTR FAMILY"/>
    <property type="match status" value="1"/>
</dbReference>
<keyword evidence="7" id="KW-1185">Reference proteome</keyword>
<name>A0A5N7MKN3_9HYPH</name>
<dbReference type="SUPFAM" id="SSF46785">
    <property type="entry name" value="Winged helix' DNA-binding domain"/>
    <property type="match status" value="1"/>
</dbReference>
<dbReference type="EMBL" id="VOSK01000094">
    <property type="protein sequence ID" value="MPR27537.1"/>
    <property type="molecule type" value="Genomic_DNA"/>
</dbReference>
<evidence type="ECO:0000256" key="3">
    <source>
        <dbReference type="ARBA" id="ARBA00023163"/>
    </source>
</evidence>
<keyword evidence="3" id="KW-0804">Transcription</keyword>
<dbReference type="InterPro" id="IPR000524">
    <property type="entry name" value="Tscrpt_reg_HTH_GntR"/>
</dbReference>
<dbReference type="Gene3D" id="1.20.120.530">
    <property type="entry name" value="GntR ligand-binding domain-like"/>
    <property type="match status" value="1"/>
</dbReference>
<evidence type="ECO:0000313" key="7">
    <source>
        <dbReference type="Proteomes" id="UP000403266"/>
    </source>
</evidence>
<evidence type="ECO:0000256" key="4">
    <source>
        <dbReference type="SAM" id="MobiDB-lite"/>
    </source>
</evidence>
<dbReference type="InterPro" id="IPR036388">
    <property type="entry name" value="WH-like_DNA-bd_sf"/>
</dbReference>
<evidence type="ECO:0000259" key="5">
    <source>
        <dbReference type="PROSITE" id="PS50949"/>
    </source>
</evidence>
<dbReference type="PRINTS" id="PR00035">
    <property type="entry name" value="HTHGNTR"/>
</dbReference>
<accession>A0A5N7MKN3</accession>
<sequence>MKSDKERVPDRGRGRMQRTKLSDQIAEDLRRWIAREGLKPGDRLPNEKTLMQHYGCAKGTLREALKALEVQGLVKMQTGPNGGAEIQPVSIDAAMQQLRSYLHFQVLDFEQIYILRRSLEVSLAESVVGRLTEDQLKRLETNIEQCVEARDSGDRVTGRRLEIEFHDILCESCDNPLLAFICRFLNGLLRDLVEFRSDRYDEHEAFGQHNVASHRDLVVAFRVRDRRGVSRIMREHMCCAESFMQRLDASFRSDLLSTG</sequence>
<dbReference type="OrthoDB" id="9812645at2"/>
<feature type="region of interest" description="Disordered" evidence="4">
    <location>
        <begin position="1"/>
        <end position="20"/>
    </location>
</feature>
<dbReference type="InterPro" id="IPR036390">
    <property type="entry name" value="WH_DNA-bd_sf"/>
</dbReference>
<dbReference type="AlphaFoldDB" id="A0A5N7MKN3"/>
<dbReference type="Pfam" id="PF00392">
    <property type="entry name" value="GntR"/>
    <property type="match status" value="1"/>
</dbReference>
<dbReference type="PROSITE" id="PS50949">
    <property type="entry name" value="HTH_GNTR"/>
    <property type="match status" value="1"/>
</dbReference>
<dbReference type="CDD" id="cd07377">
    <property type="entry name" value="WHTH_GntR"/>
    <property type="match status" value="1"/>
</dbReference>
<gene>
    <name evidence="6" type="ORF">FS320_20725</name>
</gene>
<dbReference type="PANTHER" id="PTHR43537:SF5">
    <property type="entry name" value="UXU OPERON TRANSCRIPTIONAL REGULATOR"/>
    <property type="match status" value="1"/>
</dbReference>
<keyword evidence="1" id="KW-0805">Transcription regulation</keyword>
<protein>
    <submittedName>
        <fullName evidence="6">FadR family transcriptional regulator</fullName>
    </submittedName>
</protein>
<dbReference type="Pfam" id="PF07729">
    <property type="entry name" value="FCD"/>
    <property type="match status" value="1"/>
</dbReference>
<dbReference type="SUPFAM" id="SSF48008">
    <property type="entry name" value="GntR ligand-binding domain-like"/>
    <property type="match status" value="1"/>
</dbReference>
<evidence type="ECO:0000256" key="2">
    <source>
        <dbReference type="ARBA" id="ARBA00023125"/>
    </source>
</evidence>
<proteinExistence type="predicted"/>
<evidence type="ECO:0000256" key="1">
    <source>
        <dbReference type="ARBA" id="ARBA00023015"/>
    </source>
</evidence>
<evidence type="ECO:0000313" key="6">
    <source>
        <dbReference type="EMBL" id="MPR27537.1"/>
    </source>
</evidence>
<dbReference type="Gene3D" id="1.10.10.10">
    <property type="entry name" value="Winged helix-like DNA-binding domain superfamily/Winged helix DNA-binding domain"/>
    <property type="match status" value="1"/>
</dbReference>